<evidence type="ECO:0000256" key="2">
    <source>
        <dbReference type="SAM" id="SignalP"/>
    </source>
</evidence>
<gene>
    <name evidence="4" type="ORF">IWH25_18800</name>
</gene>
<keyword evidence="5" id="KW-1185">Reference proteome</keyword>
<dbReference type="Gene3D" id="3.30.530.20">
    <property type="match status" value="1"/>
</dbReference>
<dbReference type="InterPro" id="IPR005031">
    <property type="entry name" value="COQ10_START"/>
</dbReference>
<organism evidence="4 5">
    <name type="scientific">Azospira restricta</name>
    <dbReference type="NCBI Taxonomy" id="404405"/>
    <lineage>
        <taxon>Bacteria</taxon>
        <taxon>Pseudomonadati</taxon>
        <taxon>Pseudomonadota</taxon>
        <taxon>Betaproteobacteria</taxon>
        <taxon>Rhodocyclales</taxon>
        <taxon>Rhodocyclaceae</taxon>
        <taxon>Azospira</taxon>
    </lineage>
</organism>
<keyword evidence="2" id="KW-0732">Signal</keyword>
<evidence type="ECO:0000259" key="3">
    <source>
        <dbReference type="Pfam" id="PF03364"/>
    </source>
</evidence>
<dbReference type="EMBL" id="CP064781">
    <property type="protein sequence ID" value="QRJ63753.1"/>
    <property type="molecule type" value="Genomic_DNA"/>
</dbReference>
<dbReference type="Pfam" id="PF03364">
    <property type="entry name" value="Polyketide_cyc"/>
    <property type="match status" value="1"/>
</dbReference>
<feature type="signal peptide" evidence="2">
    <location>
        <begin position="1"/>
        <end position="26"/>
    </location>
</feature>
<dbReference type="InterPro" id="IPR023393">
    <property type="entry name" value="START-like_dom_sf"/>
</dbReference>
<sequence>MTTRLRRLALALPLLLATAAFSPAPAEGPAQPPPGGIDDIRVSRRGDLFRIEVDLHTAAPPAIAWEVLTDFERMASFIPNLERSRVVARDGRQLRVEQQGRAWFGPFSLTFGSTREIELVPQQEIRARQLAGTARALNSTMRLQADGSGTRLEYRAEVTPDGGLLTALLGPAAIRHELAEQFAAILWEIARRDGLAKGIAGRSGAPPSDGGQRPPL</sequence>
<reference evidence="4" key="1">
    <citation type="submission" date="2020-11" db="EMBL/GenBank/DDBJ databases">
        <title>Azospira restricta DSM 18626 genome sequence.</title>
        <authorList>
            <person name="Moe W.M."/>
        </authorList>
    </citation>
    <scope>NUCLEOTIDE SEQUENCE</scope>
    <source>
        <strain evidence="4">DSM 18626</strain>
    </source>
</reference>
<evidence type="ECO:0000313" key="4">
    <source>
        <dbReference type="EMBL" id="QRJ63753.1"/>
    </source>
</evidence>
<protein>
    <submittedName>
        <fullName evidence="4">SRPBCC family protein</fullName>
    </submittedName>
</protein>
<evidence type="ECO:0000313" key="5">
    <source>
        <dbReference type="Proteomes" id="UP000663444"/>
    </source>
</evidence>
<accession>A0A974Y371</accession>
<dbReference type="AlphaFoldDB" id="A0A974Y371"/>
<evidence type="ECO:0000256" key="1">
    <source>
        <dbReference type="ARBA" id="ARBA00008918"/>
    </source>
</evidence>
<dbReference type="Proteomes" id="UP000663444">
    <property type="component" value="Chromosome"/>
</dbReference>
<comment type="similarity">
    <text evidence="1">Belongs to the ribosome association toxin RatA family.</text>
</comment>
<feature type="chain" id="PRO_5037179987" evidence="2">
    <location>
        <begin position="27"/>
        <end position="216"/>
    </location>
</feature>
<proteinExistence type="inferred from homology"/>
<dbReference type="RefSeq" id="WP_203387288.1">
    <property type="nucleotide sequence ID" value="NZ_CP064781.1"/>
</dbReference>
<dbReference type="KEGG" id="ares:IWH25_18800"/>
<name>A0A974Y371_9RHOO</name>
<dbReference type="SUPFAM" id="SSF55961">
    <property type="entry name" value="Bet v1-like"/>
    <property type="match status" value="1"/>
</dbReference>
<feature type="domain" description="Coenzyme Q-binding protein COQ10 START" evidence="3">
    <location>
        <begin position="58"/>
        <end position="173"/>
    </location>
</feature>